<accession>A0AAV5WJI4</accession>
<organism evidence="1 2">
    <name type="scientific">Pristionchus fissidentatus</name>
    <dbReference type="NCBI Taxonomy" id="1538716"/>
    <lineage>
        <taxon>Eukaryota</taxon>
        <taxon>Metazoa</taxon>
        <taxon>Ecdysozoa</taxon>
        <taxon>Nematoda</taxon>
        <taxon>Chromadorea</taxon>
        <taxon>Rhabditida</taxon>
        <taxon>Rhabditina</taxon>
        <taxon>Diplogasteromorpha</taxon>
        <taxon>Diplogasteroidea</taxon>
        <taxon>Neodiplogasteridae</taxon>
        <taxon>Pristionchus</taxon>
    </lineage>
</organism>
<evidence type="ECO:0000313" key="1">
    <source>
        <dbReference type="EMBL" id="GMT32431.1"/>
    </source>
</evidence>
<keyword evidence="2" id="KW-1185">Reference proteome</keyword>
<evidence type="ECO:0000313" key="2">
    <source>
        <dbReference type="Proteomes" id="UP001432322"/>
    </source>
</evidence>
<dbReference type="AlphaFoldDB" id="A0AAV5WJI4"/>
<feature type="non-terminal residue" evidence="1">
    <location>
        <position position="94"/>
    </location>
</feature>
<protein>
    <recommendedName>
        <fullName evidence="3">G protein-coupled receptor</fullName>
    </recommendedName>
</protein>
<reference evidence="1" key="1">
    <citation type="submission" date="2023-10" db="EMBL/GenBank/DDBJ databases">
        <title>Genome assembly of Pristionchus species.</title>
        <authorList>
            <person name="Yoshida K."/>
            <person name="Sommer R.J."/>
        </authorList>
    </citation>
    <scope>NUCLEOTIDE SEQUENCE</scope>
    <source>
        <strain evidence="1">RS5133</strain>
    </source>
</reference>
<dbReference type="EMBL" id="BTSY01000006">
    <property type="protein sequence ID" value="GMT32431.1"/>
    <property type="molecule type" value="Genomic_DNA"/>
</dbReference>
<dbReference type="Proteomes" id="UP001432322">
    <property type="component" value="Unassembled WGS sequence"/>
</dbReference>
<comment type="caution">
    <text evidence="1">The sequence shown here is derived from an EMBL/GenBank/DDBJ whole genome shotgun (WGS) entry which is preliminary data.</text>
</comment>
<sequence length="94" mass="10578">MCRNSRNHVVVDVQCTIHYRNSASLGLCFSYFILNRAGIHQGQRAAHHHARLLHHHRDSHADTHGGLSPLASCVESLHICLLRRNAPAHYGRLS</sequence>
<proteinExistence type="predicted"/>
<evidence type="ECO:0008006" key="3">
    <source>
        <dbReference type="Google" id="ProtNLM"/>
    </source>
</evidence>
<name>A0AAV5WJI4_9BILA</name>
<gene>
    <name evidence="1" type="ORF">PFISCL1PPCAC_23728</name>
</gene>